<keyword evidence="4 6" id="KW-0472">Membrane</keyword>
<feature type="domain" description="Tim44-like" evidence="7">
    <location>
        <begin position="67"/>
        <end position="213"/>
    </location>
</feature>
<reference evidence="8" key="1">
    <citation type="submission" date="2021-02" db="EMBL/GenBank/DDBJ databases">
        <title>Thiocyanate and organic carbon inputs drive convergent selection for specific autotrophic Afipia and Thiobacillus strains within complex microbiomes.</title>
        <authorList>
            <person name="Huddy R.J."/>
            <person name="Sachdeva R."/>
            <person name="Kadzinga F."/>
            <person name="Kantor R.S."/>
            <person name="Harrison S.T.L."/>
            <person name="Banfield J.F."/>
        </authorList>
    </citation>
    <scope>NUCLEOTIDE SEQUENCE</scope>
    <source>
        <strain evidence="8">SCN18_10_11_15_R4_P_38_20</strain>
    </source>
</reference>
<sequence length="213" mass="24315">MGTLIEILVLAFGAAMIIFKLISVLGQRTGFDPSEGRRETFRDPLNPSEKQETTFSSSEEELIGPGLRKIYAQMLSVDSRFSLSRFLAGATRAFEMIVLAYAKEDLKSLKSLLSSEVYKDFEVAVKERQQKRESLETTIAKIESSQITDMRLQETEAMMTVRFISEQTHVIRNEAGEIIEGTAKQSEQIIDIWTFSRDLRSKDFQWTLIKVEQ</sequence>
<dbReference type="AlphaFoldDB" id="A0A8J7PIX1"/>
<feature type="region of interest" description="Disordered" evidence="5">
    <location>
        <begin position="33"/>
        <end position="56"/>
    </location>
</feature>
<dbReference type="SUPFAM" id="SSF54427">
    <property type="entry name" value="NTF2-like"/>
    <property type="match status" value="1"/>
</dbReference>
<evidence type="ECO:0000256" key="1">
    <source>
        <dbReference type="ARBA" id="ARBA00004370"/>
    </source>
</evidence>
<evidence type="ECO:0000313" key="8">
    <source>
        <dbReference type="EMBL" id="MBN9412577.1"/>
    </source>
</evidence>
<dbReference type="GO" id="GO:0051087">
    <property type="term" value="F:protein-folding chaperone binding"/>
    <property type="evidence" value="ECO:0007669"/>
    <property type="project" value="TreeGrafter"/>
</dbReference>
<dbReference type="PANTHER" id="PTHR10721">
    <property type="entry name" value="MITOCHONDRIAL IMPORT INNER MEMBRANE TRANSLOCASE SUBUNIT TIM44"/>
    <property type="match status" value="1"/>
</dbReference>
<name>A0A8J7PIX1_9PROT</name>
<comment type="similarity">
    <text evidence="2">Belongs to the Tim44 family.</text>
</comment>
<dbReference type="PANTHER" id="PTHR10721:SF1">
    <property type="entry name" value="MITOCHONDRIAL IMPORT INNER MEMBRANE TRANSLOCASE SUBUNIT TIM44"/>
    <property type="match status" value="1"/>
</dbReference>
<feature type="transmembrane region" description="Helical" evidence="6">
    <location>
        <begin position="7"/>
        <end position="26"/>
    </location>
</feature>
<evidence type="ECO:0000256" key="6">
    <source>
        <dbReference type="SAM" id="Phobius"/>
    </source>
</evidence>
<dbReference type="Pfam" id="PF04280">
    <property type="entry name" value="Tim44"/>
    <property type="match status" value="1"/>
</dbReference>
<organism evidence="8 9">
    <name type="scientific">Candidatus Paracaedimonas acanthamoebae</name>
    <dbReference type="NCBI Taxonomy" id="244581"/>
    <lineage>
        <taxon>Bacteria</taxon>
        <taxon>Pseudomonadati</taxon>
        <taxon>Pseudomonadota</taxon>
        <taxon>Alphaproteobacteria</taxon>
        <taxon>Holosporales</taxon>
        <taxon>Caedimonadaceae</taxon>
        <taxon>Candidatus Paracaedimonas</taxon>
    </lineage>
</organism>
<proteinExistence type="inferred from homology"/>
<keyword evidence="6" id="KW-1133">Transmembrane helix</keyword>
<evidence type="ECO:0000256" key="2">
    <source>
        <dbReference type="ARBA" id="ARBA00009597"/>
    </source>
</evidence>
<keyword evidence="6" id="KW-0812">Transmembrane</keyword>
<dbReference type="InterPro" id="IPR039544">
    <property type="entry name" value="Tim44-like"/>
</dbReference>
<dbReference type="InterPro" id="IPR032710">
    <property type="entry name" value="NTF2-like_dom_sf"/>
</dbReference>
<protein>
    <submittedName>
        <fullName evidence="8">Tim44 domain-containing protein</fullName>
    </submittedName>
</protein>
<dbReference type="GO" id="GO:0030150">
    <property type="term" value="P:protein import into mitochondrial matrix"/>
    <property type="evidence" value="ECO:0007669"/>
    <property type="project" value="TreeGrafter"/>
</dbReference>
<comment type="caution">
    <text evidence="8">The sequence shown here is derived from an EMBL/GenBank/DDBJ whole genome shotgun (WGS) entry which is preliminary data.</text>
</comment>
<keyword evidence="3" id="KW-0809">Transit peptide</keyword>
<dbReference type="NCBIfam" id="NF033779">
    <property type="entry name" value="Tim44_TimA_adap"/>
    <property type="match status" value="1"/>
</dbReference>
<evidence type="ECO:0000256" key="4">
    <source>
        <dbReference type="ARBA" id="ARBA00023136"/>
    </source>
</evidence>
<dbReference type="InterPro" id="IPR007379">
    <property type="entry name" value="Tim44-like_dom"/>
</dbReference>
<gene>
    <name evidence="8" type="ORF">J0H12_01445</name>
</gene>
<evidence type="ECO:0000313" key="9">
    <source>
        <dbReference type="Proteomes" id="UP000664414"/>
    </source>
</evidence>
<dbReference type="Gene3D" id="3.10.450.240">
    <property type="match status" value="1"/>
</dbReference>
<dbReference type="EMBL" id="JAFKGL010000011">
    <property type="protein sequence ID" value="MBN9412577.1"/>
    <property type="molecule type" value="Genomic_DNA"/>
</dbReference>
<dbReference type="Proteomes" id="UP000664414">
    <property type="component" value="Unassembled WGS sequence"/>
</dbReference>
<dbReference type="SMART" id="SM00978">
    <property type="entry name" value="Tim44"/>
    <property type="match status" value="1"/>
</dbReference>
<evidence type="ECO:0000256" key="3">
    <source>
        <dbReference type="ARBA" id="ARBA00022946"/>
    </source>
</evidence>
<accession>A0A8J7PIX1</accession>
<evidence type="ECO:0000256" key="5">
    <source>
        <dbReference type="SAM" id="MobiDB-lite"/>
    </source>
</evidence>
<dbReference type="GO" id="GO:0016020">
    <property type="term" value="C:membrane"/>
    <property type="evidence" value="ECO:0007669"/>
    <property type="project" value="UniProtKB-SubCell"/>
</dbReference>
<comment type="subcellular location">
    <subcellularLocation>
        <location evidence="1">Membrane</location>
    </subcellularLocation>
</comment>
<evidence type="ECO:0000259" key="7">
    <source>
        <dbReference type="SMART" id="SM00978"/>
    </source>
</evidence>